<dbReference type="InterPro" id="IPR036249">
    <property type="entry name" value="Thioredoxin-like_sf"/>
</dbReference>
<evidence type="ECO:0000256" key="6">
    <source>
        <dbReference type="PIRNR" id="PIRNR000077"/>
    </source>
</evidence>
<dbReference type="PANTHER" id="PTHR45663:SF11">
    <property type="entry name" value="GEO12009P1"/>
    <property type="match status" value="1"/>
</dbReference>
<comment type="similarity">
    <text evidence="1 6">Belongs to the thioredoxin family.</text>
</comment>
<dbReference type="KEGG" id="ppsc:EHS13_16485"/>
<accession>A0A6B8RLG6</accession>
<dbReference type="AlphaFoldDB" id="A0A6B8RLG6"/>
<dbReference type="InterPro" id="IPR013766">
    <property type="entry name" value="Thioredoxin_domain"/>
</dbReference>
<keyword evidence="10" id="KW-1185">Reference proteome</keyword>
<evidence type="ECO:0000256" key="3">
    <source>
        <dbReference type="ARBA" id="ARBA00022982"/>
    </source>
</evidence>
<evidence type="ECO:0000256" key="1">
    <source>
        <dbReference type="ARBA" id="ARBA00008987"/>
    </source>
</evidence>
<protein>
    <recommendedName>
        <fullName evidence="6">Thioredoxin</fullName>
    </recommendedName>
</protein>
<feature type="domain" description="Thioredoxin" evidence="8">
    <location>
        <begin position="1"/>
        <end position="104"/>
    </location>
</feature>
<dbReference type="RefSeq" id="WP_155701401.1">
    <property type="nucleotide sequence ID" value="NZ_CP034235.1"/>
</dbReference>
<dbReference type="Gene3D" id="3.40.30.10">
    <property type="entry name" value="Glutaredoxin"/>
    <property type="match status" value="1"/>
</dbReference>
<dbReference type="PIRSF" id="PIRSF000077">
    <property type="entry name" value="Thioredoxin"/>
    <property type="match status" value="1"/>
</dbReference>
<dbReference type="GO" id="GO:0015035">
    <property type="term" value="F:protein-disulfide reductase activity"/>
    <property type="evidence" value="ECO:0007669"/>
    <property type="project" value="InterPro"/>
</dbReference>
<evidence type="ECO:0000259" key="8">
    <source>
        <dbReference type="PROSITE" id="PS51352"/>
    </source>
</evidence>
<dbReference type="CDD" id="cd02947">
    <property type="entry name" value="TRX_family"/>
    <property type="match status" value="1"/>
</dbReference>
<name>A0A6B8RLG6_9BACL</name>
<sequence length="104" mass="11477">MITANKETKLKDSLRQAGVTVVEFGANWCPPCKVLLPILDGMDHEYGGSVTFVKVDCDESPDFAAEFSIMSLPTVVIFHNGEPVDKLVGLRSKEAYQTIIARYI</sequence>
<keyword evidence="3" id="KW-0249">Electron transport</keyword>
<feature type="disulfide bond" description="Redox-active" evidence="7">
    <location>
        <begin position="29"/>
        <end position="32"/>
    </location>
</feature>
<proteinExistence type="inferred from homology"/>
<dbReference type="OrthoDB" id="9790390at2"/>
<evidence type="ECO:0000256" key="5">
    <source>
        <dbReference type="ARBA" id="ARBA00023284"/>
    </source>
</evidence>
<keyword evidence="4 7" id="KW-1015">Disulfide bond</keyword>
<keyword evidence="5 7" id="KW-0676">Redox-active center</keyword>
<dbReference type="Pfam" id="PF00085">
    <property type="entry name" value="Thioredoxin"/>
    <property type="match status" value="1"/>
</dbReference>
<keyword evidence="2" id="KW-0813">Transport</keyword>
<dbReference type="InterPro" id="IPR005746">
    <property type="entry name" value="Thioredoxin"/>
</dbReference>
<gene>
    <name evidence="9" type="ORF">EHS13_16485</name>
</gene>
<evidence type="ECO:0000256" key="4">
    <source>
        <dbReference type="ARBA" id="ARBA00023157"/>
    </source>
</evidence>
<dbReference type="SUPFAM" id="SSF52833">
    <property type="entry name" value="Thioredoxin-like"/>
    <property type="match status" value="1"/>
</dbReference>
<dbReference type="PANTHER" id="PTHR45663">
    <property type="entry name" value="GEO12009P1"/>
    <property type="match status" value="1"/>
</dbReference>
<dbReference type="PRINTS" id="PR00421">
    <property type="entry name" value="THIOREDOXIN"/>
</dbReference>
<evidence type="ECO:0000313" key="10">
    <source>
        <dbReference type="Proteomes" id="UP000426246"/>
    </source>
</evidence>
<evidence type="ECO:0000256" key="2">
    <source>
        <dbReference type="ARBA" id="ARBA00022448"/>
    </source>
</evidence>
<organism evidence="9 10">
    <name type="scientific">Paenibacillus psychroresistens</name>
    <dbReference type="NCBI Taxonomy" id="1778678"/>
    <lineage>
        <taxon>Bacteria</taxon>
        <taxon>Bacillati</taxon>
        <taxon>Bacillota</taxon>
        <taxon>Bacilli</taxon>
        <taxon>Bacillales</taxon>
        <taxon>Paenibacillaceae</taxon>
        <taxon>Paenibacillus</taxon>
    </lineage>
</organism>
<reference evidence="10" key="1">
    <citation type="submission" date="2018-11" db="EMBL/GenBank/DDBJ databases">
        <title>Complete genome sequence of Paenibacillus sp. ML311-T8.</title>
        <authorList>
            <person name="Nam Y.-D."/>
            <person name="Kang J."/>
            <person name="Chung W.-H."/>
            <person name="Park Y.S."/>
        </authorList>
    </citation>
    <scope>NUCLEOTIDE SEQUENCE [LARGE SCALE GENOMIC DNA]</scope>
    <source>
        <strain evidence="10">ML311-T8</strain>
    </source>
</reference>
<evidence type="ECO:0000256" key="7">
    <source>
        <dbReference type="PIRSR" id="PIRSR000077-4"/>
    </source>
</evidence>
<dbReference type="EMBL" id="CP034235">
    <property type="protein sequence ID" value="QGQ96365.1"/>
    <property type="molecule type" value="Genomic_DNA"/>
</dbReference>
<dbReference type="PROSITE" id="PS51352">
    <property type="entry name" value="THIOREDOXIN_2"/>
    <property type="match status" value="1"/>
</dbReference>
<evidence type="ECO:0000313" key="9">
    <source>
        <dbReference type="EMBL" id="QGQ96365.1"/>
    </source>
</evidence>
<dbReference type="GO" id="GO:0005737">
    <property type="term" value="C:cytoplasm"/>
    <property type="evidence" value="ECO:0007669"/>
    <property type="project" value="TreeGrafter"/>
</dbReference>
<dbReference type="Proteomes" id="UP000426246">
    <property type="component" value="Chromosome"/>
</dbReference>